<dbReference type="Gene3D" id="3.60.10.10">
    <property type="entry name" value="Endonuclease/exonuclease/phosphatase"/>
    <property type="match status" value="1"/>
</dbReference>
<keyword evidence="1" id="KW-1185">Reference proteome</keyword>
<gene>
    <name evidence="2" type="primary">LOC130463052</name>
</gene>
<reference evidence="2" key="2">
    <citation type="submission" date="2025-08" db="UniProtKB">
        <authorList>
            <consortium name="RefSeq"/>
        </authorList>
    </citation>
    <scope>IDENTIFICATION</scope>
    <source>
        <tissue evidence="2">Leaf</tissue>
    </source>
</reference>
<evidence type="ECO:0000313" key="2">
    <source>
        <dbReference type="RefSeq" id="XP_056688050.1"/>
    </source>
</evidence>
<dbReference type="RefSeq" id="XP_056688050.1">
    <property type="nucleotide sequence ID" value="XM_056832072.1"/>
</dbReference>
<dbReference type="SUPFAM" id="SSF56219">
    <property type="entry name" value="DNase I-like"/>
    <property type="match status" value="1"/>
</dbReference>
<evidence type="ECO:0000313" key="1">
    <source>
        <dbReference type="Proteomes" id="UP000813463"/>
    </source>
</evidence>
<accession>A0ABM3QXG0</accession>
<protein>
    <recommendedName>
        <fullName evidence="3">DUF4283 domain-containing protein</fullName>
    </recommendedName>
</protein>
<dbReference type="InterPro" id="IPR036691">
    <property type="entry name" value="Endo/exonu/phosph_ase_sf"/>
</dbReference>
<dbReference type="Proteomes" id="UP000813463">
    <property type="component" value="Chromosome 6"/>
</dbReference>
<sequence length="675" mass="76415">MRFYAGPHFFYGKPAIIKPWSATFKFHAEVLKVIPLWVRFPNLPLNCWGTDSLSRMSSVIGVPLYADECTSQQLRVSFARVLVEVDVTRPLPSSIVVVDASGEEFMQSVTYDWKPPYCKVCCMVGHNCETKAGVVKKADVPVKKVTKKWVPKKQQPVVVQSTQTQVVPTQATPVGTSSVIHSNDDAGWRVDSRRVKHREERVPPSITPVQNVFGVLTQTHHETHDEELDEEEGDGGQFGVLETRVKKNNADKIKQKLGNGWSWVCNSSCNPRGRVWLGWRMMNVTVKILDVHEQFIHGEILDNRGRFVCYFTTVYGMHTVETRKPLWVSLAGIAATVSHAPWLIQGDFNAVLGCQDRMNGVDVSRYETKDFSDFMFQTGVGELRSTGHYFSWSNKGLGDARVVSRIDRALGNSCWMIQYGHLAVDYLNCSISDHSPLLLKQDWSKPIQGNPLSRIWFKLKRLKLQLKHLHKEEFAGIESRIQQSQQELEHVQGQLQVDSADLLLQVEEKRLTDKLRKWLSVEESALKQKSRILWLSNGDSNTKFFFASVKQRRNMNKISMLYDDQGTQLIEPDEISKEIHSFYKKLLGSAAAVLPKADIPTLRAGPRLSNVAAMALCCPITNSEIDAALRSIDDSKASGLDGYNAVFFKKCWHIIKEEMYDAVKFFFSQGRCGQG</sequence>
<evidence type="ECO:0008006" key="3">
    <source>
        <dbReference type="Google" id="ProtNLM"/>
    </source>
</evidence>
<organism evidence="1 2">
    <name type="scientific">Spinacia oleracea</name>
    <name type="common">Spinach</name>
    <dbReference type="NCBI Taxonomy" id="3562"/>
    <lineage>
        <taxon>Eukaryota</taxon>
        <taxon>Viridiplantae</taxon>
        <taxon>Streptophyta</taxon>
        <taxon>Embryophyta</taxon>
        <taxon>Tracheophyta</taxon>
        <taxon>Spermatophyta</taxon>
        <taxon>Magnoliopsida</taxon>
        <taxon>eudicotyledons</taxon>
        <taxon>Gunneridae</taxon>
        <taxon>Pentapetalae</taxon>
        <taxon>Caryophyllales</taxon>
        <taxon>Chenopodiaceae</taxon>
        <taxon>Chenopodioideae</taxon>
        <taxon>Anserineae</taxon>
        <taxon>Spinacia</taxon>
    </lineage>
</organism>
<proteinExistence type="predicted"/>
<name>A0ABM3QXG0_SPIOL</name>
<dbReference type="PANTHER" id="PTHR33233:SF17">
    <property type="entry name" value="DUF4283 DOMAIN-CONTAINING PROTEIN"/>
    <property type="match status" value="1"/>
</dbReference>
<dbReference type="PANTHER" id="PTHR33233">
    <property type="entry name" value="ENDONUCLEASE/EXONUCLEASE/PHOSPHATASE"/>
    <property type="match status" value="1"/>
</dbReference>
<reference evidence="1" key="1">
    <citation type="journal article" date="2021" name="Nat. Commun.">
        <title>Genomic analyses provide insights into spinach domestication and the genetic basis of agronomic traits.</title>
        <authorList>
            <person name="Cai X."/>
            <person name="Sun X."/>
            <person name="Xu C."/>
            <person name="Sun H."/>
            <person name="Wang X."/>
            <person name="Ge C."/>
            <person name="Zhang Z."/>
            <person name="Wang Q."/>
            <person name="Fei Z."/>
            <person name="Jiao C."/>
            <person name="Wang Q."/>
        </authorList>
    </citation>
    <scope>NUCLEOTIDE SEQUENCE [LARGE SCALE GENOMIC DNA]</scope>
    <source>
        <strain evidence="1">cv. Varoflay</strain>
    </source>
</reference>
<dbReference type="GeneID" id="130463052"/>